<feature type="domain" description="Endonuclease NucS C-terminal" evidence="1">
    <location>
        <begin position="25"/>
        <end position="107"/>
    </location>
</feature>
<reference evidence="2 3" key="1">
    <citation type="journal article" date="2014" name="Arch. Microbiol.">
        <title>Arthrobacter enclensis sp. nov., isolated from sediment sample.</title>
        <authorList>
            <person name="Dastager S.G."/>
            <person name="Liu Q."/>
            <person name="Tang S.K."/>
            <person name="Krishnamurthi S."/>
            <person name="Lee J.C."/>
            <person name="Li W.J."/>
        </authorList>
    </citation>
    <scope>NUCLEOTIDE SEQUENCE [LARGE SCALE GENOMIC DNA]</scope>
    <source>
        <strain evidence="2 3">NIO-1008</strain>
    </source>
</reference>
<dbReference type="GO" id="GO:0004519">
    <property type="term" value="F:endonuclease activity"/>
    <property type="evidence" value="ECO:0007669"/>
    <property type="project" value="InterPro"/>
</dbReference>
<dbReference type="AlphaFoldDB" id="A0A0V8IKT0"/>
<dbReference type="InterPro" id="IPR048301">
    <property type="entry name" value="NucS_C"/>
</dbReference>
<evidence type="ECO:0000313" key="3">
    <source>
        <dbReference type="Proteomes" id="UP000053199"/>
    </source>
</evidence>
<protein>
    <recommendedName>
        <fullName evidence="1">Endonuclease NucS C-terminal domain-containing protein</fullName>
    </recommendedName>
</protein>
<organism evidence="2 3">
    <name type="scientific">Pseudarthrobacter enclensis</name>
    <dbReference type="NCBI Taxonomy" id="993070"/>
    <lineage>
        <taxon>Bacteria</taxon>
        <taxon>Bacillati</taxon>
        <taxon>Actinomycetota</taxon>
        <taxon>Actinomycetes</taxon>
        <taxon>Micrococcales</taxon>
        <taxon>Micrococcaceae</taxon>
        <taxon>Pseudarthrobacter</taxon>
    </lineage>
</organism>
<dbReference type="InterPro" id="IPR011856">
    <property type="entry name" value="tRNA_endonuc-like_dom_sf"/>
</dbReference>
<gene>
    <name evidence="2" type="ORF">AS031_12560</name>
</gene>
<sequence length="367" mass="40751">MALEIGLWRVTDKAVALSPAKMPLESRLEQLILDDPAILETELLVVGHQVLTAHGKFIDILGIDVDGVVHIVELKRDRTPRDIVAQALDYASWVQTLSNDDVRDIFSKHNPGTDFDIAFAERFGGTPTPDDLNESHSITVVASDLDDSTERIIQYLSSSYSVPINVMLFRYFSDQGNDYLARTWLIPATQQTTSSSGGVHQRSTKAAWNGSDWYVAFGIENSTRIWEDARKYGFVSAGGGEWYSRSLRKLPVGARIFVYVPGHGYVGVGTVTGTAQPAFRAVLTENGEARSFRELDLSGDYGLHQDTVTRDGADVNEYIVPVSWQHTVDLPDAFWLKGLFANQNSACKLRHEFTISEVSKAFNLTMD</sequence>
<dbReference type="Pfam" id="PF01939">
    <property type="entry name" value="NucS_C"/>
    <property type="match status" value="1"/>
</dbReference>
<evidence type="ECO:0000259" key="1">
    <source>
        <dbReference type="Pfam" id="PF01939"/>
    </source>
</evidence>
<evidence type="ECO:0000313" key="2">
    <source>
        <dbReference type="EMBL" id="KSU75398.1"/>
    </source>
</evidence>
<accession>A0A0V8IKT0</accession>
<comment type="caution">
    <text evidence="2">The sequence shown here is derived from an EMBL/GenBank/DDBJ whole genome shotgun (WGS) entry which is preliminary data.</text>
</comment>
<dbReference type="Gene3D" id="3.40.1350.10">
    <property type="match status" value="1"/>
</dbReference>
<keyword evidence="3" id="KW-1185">Reference proteome</keyword>
<dbReference type="EMBL" id="LNQM01000005">
    <property type="protein sequence ID" value="KSU75398.1"/>
    <property type="molecule type" value="Genomic_DNA"/>
</dbReference>
<dbReference type="Proteomes" id="UP000053199">
    <property type="component" value="Unassembled WGS sequence"/>
</dbReference>
<name>A0A0V8IKT0_9MICC</name>
<dbReference type="GO" id="GO:0003676">
    <property type="term" value="F:nucleic acid binding"/>
    <property type="evidence" value="ECO:0007669"/>
    <property type="project" value="InterPro"/>
</dbReference>
<proteinExistence type="predicted"/>
<dbReference type="OrthoDB" id="570199at2"/>